<keyword evidence="1" id="KW-1133">Transmembrane helix</keyword>
<feature type="transmembrane region" description="Helical" evidence="1">
    <location>
        <begin position="12"/>
        <end position="41"/>
    </location>
</feature>
<reference evidence="2" key="1">
    <citation type="submission" date="2022-06" db="EMBL/GenBank/DDBJ databases">
        <title>Novel species in genus nocardia.</title>
        <authorList>
            <person name="Li F."/>
        </authorList>
    </citation>
    <scope>NUCLEOTIDE SEQUENCE</scope>
    <source>
        <strain evidence="2">CDC141</strain>
    </source>
</reference>
<dbReference type="RefSeq" id="WP_251912446.1">
    <property type="nucleotide sequence ID" value="NZ_JAMRXG010000005.1"/>
</dbReference>
<protein>
    <recommendedName>
        <fullName evidence="4">YggT family protein</fullName>
    </recommendedName>
</protein>
<evidence type="ECO:0000313" key="2">
    <source>
        <dbReference type="EMBL" id="MCM6774648.1"/>
    </source>
</evidence>
<organism evidence="2 3">
    <name type="scientific">Nocardia pulmonis</name>
    <dbReference type="NCBI Taxonomy" id="2951408"/>
    <lineage>
        <taxon>Bacteria</taxon>
        <taxon>Bacillati</taxon>
        <taxon>Actinomycetota</taxon>
        <taxon>Actinomycetes</taxon>
        <taxon>Mycobacteriales</taxon>
        <taxon>Nocardiaceae</taxon>
        <taxon>Nocardia</taxon>
    </lineage>
</organism>
<sequence length="102" mass="11043">MYRYRTYRARGGAGSGAAAIISAVGAVFAVIEAIYILMLVLNANPDNRFFTFIKGLAEPLALFFPGLFHTGNGDLDVIINYGLAAVFWLVVTGLIARLVARF</sequence>
<dbReference type="AlphaFoldDB" id="A0A9X2E7J0"/>
<proteinExistence type="predicted"/>
<gene>
    <name evidence="2" type="ORF">NDR86_14315</name>
</gene>
<keyword evidence="3" id="KW-1185">Reference proteome</keyword>
<evidence type="ECO:0000256" key="1">
    <source>
        <dbReference type="SAM" id="Phobius"/>
    </source>
</evidence>
<name>A0A9X2E7J0_9NOCA</name>
<evidence type="ECO:0000313" key="3">
    <source>
        <dbReference type="Proteomes" id="UP001139157"/>
    </source>
</evidence>
<dbReference type="Proteomes" id="UP001139157">
    <property type="component" value="Unassembled WGS sequence"/>
</dbReference>
<dbReference type="EMBL" id="JAMRXG010000005">
    <property type="protein sequence ID" value="MCM6774648.1"/>
    <property type="molecule type" value="Genomic_DNA"/>
</dbReference>
<accession>A0A9X2E7J0</accession>
<evidence type="ECO:0008006" key="4">
    <source>
        <dbReference type="Google" id="ProtNLM"/>
    </source>
</evidence>
<keyword evidence="1" id="KW-0472">Membrane</keyword>
<feature type="transmembrane region" description="Helical" evidence="1">
    <location>
        <begin position="78"/>
        <end position="100"/>
    </location>
</feature>
<keyword evidence="1" id="KW-0812">Transmembrane</keyword>
<comment type="caution">
    <text evidence="2">The sequence shown here is derived from an EMBL/GenBank/DDBJ whole genome shotgun (WGS) entry which is preliminary data.</text>
</comment>